<evidence type="ECO:0000259" key="1">
    <source>
        <dbReference type="Pfam" id="PF01425"/>
    </source>
</evidence>
<dbReference type="PANTHER" id="PTHR43372:SF3">
    <property type="entry name" value="AT07710P-RELATED"/>
    <property type="match status" value="1"/>
</dbReference>
<feature type="domain" description="Amidase" evidence="1">
    <location>
        <begin position="2"/>
        <end position="131"/>
    </location>
</feature>
<dbReference type="InterPro" id="IPR036928">
    <property type="entry name" value="AS_sf"/>
</dbReference>
<evidence type="ECO:0000313" key="2">
    <source>
        <dbReference type="EMBL" id="KRT83732.1"/>
    </source>
</evidence>
<reference evidence="2 3" key="1">
    <citation type="submission" date="2015-09" db="EMBL/GenBank/DDBJ databases">
        <title>Draft genome of the scarab beetle Oryctes borbonicus.</title>
        <authorList>
            <person name="Meyer J.M."/>
            <person name="Markov G.V."/>
            <person name="Baskaran P."/>
            <person name="Herrmann M."/>
            <person name="Sommer R.J."/>
            <person name="Roedelsperger C."/>
        </authorList>
    </citation>
    <scope>NUCLEOTIDE SEQUENCE [LARGE SCALE GENOMIC DNA]</scope>
    <source>
        <strain evidence="2">OB123</strain>
        <tissue evidence="2">Whole animal</tissue>
    </source>
</reference>
<dbReference type="EMBL" id="LJIG01009112">
    <property type="protein sequence ID" value="KRT83732.1"/>
    <property type="molecule type" value="Genomic_DNA"/>
</dbReference>
<dbReference type="Proteomes" id="UP000051574">
    <property type="component" value="Unassembled WGS sequence"/>
</dbReference>
<dbReference type="InterPro" id="IPR052739">
    <property type="entry name" value="FAAH2"/>
</dbReference>
<dbReference type="Pfam" id="PF01425">
    <property type="entry name" value="Amidase"/>
    <property type="match status" value="1"/>
</dbReference>
<sequence length="151" mass="16510">KTADKILNAVVEDRYLQAVEDAKKYDQLLDQPDTDLDEIARTKPLLGVPVTIKESCSVKGLSLVVGVTFRKGTKATEDGAAVAKLRAAGAIPLLVSTTPELCLSISCENLVTGRTRNPYNTSCTSGGSSGGRVDRIWIVFTWNWFRFKRFS</sequence>
<dbReference type="Gene3D" id="3.90.1300.10">
    <property type="entry name" value="Amidase signature (AS) domain"/>
    <property type="match status" value="1"/>
</dbReference>
<protein>
    <submittedName>
        <fullName evidence="2">Amidase</fullName>
    </submittedName>
</protein>
<dbReference type="InterPro" id="IPR023631">
    <property type="entry name" value="Amidase_dom"/>
</dbReference>
<dbReference type="GO" id="GO:0012505">
    <property type="term" value="C:endomembrane system"/>
    <property type="evidence" value="ECO:0007669"/>
    <property type="project" value="TreeGrafter"/>
</dbReference>
<dbReference type="AlphaFoldDB" id="A0A0T6B8S0"/>
<name>A0A0T6B8S0_9SCAR</name>
<dbReference type="SUPFAM" id="SSF75304">
    <property type="entry name" value="Amidase signature (AS) enzymes"/>
    <property type="match status" value="1"/>
</dbReference>
<proteinExistence type="predicted"/>
<dbReference type="PANTHER" id="PTHR43372">
    <property type="entry name" value="FATTY-ACID AMIDE HYDROLASE"/>
    <property type="match status" value="1"/>
</dbReference>
<keyword evidence="3" id="KW-1185">Reference proteome</keyword>
<evidence type="ECO:0000313" key="3">
    <source>
        <dbReference type="Proteomes" id="UP000051574"/>
    </source>
</evidence>
<comment type="caution">
    <text evidence="2">The sequence shown here is derived from an EMBL/GenBank/DDBJ whole genome shotgun (WGS) entry which is preliminary data.</text>
</comment>
<dbReference type="OrthoDB" id="6428749at2759"/>
<accession>A0A0T6B8S0</accession>
<feature type="non-terminal residue" evidence="2">
    <location>
        <position position="1"/>
    </location>
</feature>
<gene>
    <name evidence="2" type="ORF">AMK59_4825</name>
</gene>
<organism evidence="2 3">
    <name type="scientific">Oryctes borbonicus</name>
    <dbReference type="NCBI Taxonomy" id="1629725"/>
    <lineage>
        <taxon>Eukaryota</taxon>
        <taxon>Metazoa</taxon>
        <taxon>Ecdysozoa</taxon>
        <taxon>Arthropoda</taxon>
        <taxon>Hexapoda</taxon>
        <taxon>Insecta</taxon>
        <taxon>Pterygota</taxon>
        <taxon>Neoptera</taxon>
        <taxon>Endopterygota</taxon>
        <taxon>Coleoptera</taxon>
        <taxon>Polyphaga</taxon>
        <taxon>Scarabaeiformia</taxon>
        <taxon>Scarabaeidae</taxon>
        <taxon>Dynastinae</taxon>
        <taxon>Oryctes</taxon>
    </lineage>
</organism>